<evidence type="ECO:0000313" key="3">
    <source>
        <dbReference type="Proteomes" id="UP000695562"/>
    </source>
</evidence>
<dbReference type="GO" id="GO:2001294">
    <property type="term" value="P:malonyl-CoA catabolic process"/>
    <property type="evidence" value="ECO:0007669"/>
    <property type="project" value="TreeGrafter"/>
</dbReference>
<dbReference type="GO" id="GO:0005759">
    <property type="term" value="C:mitochondrial matrix"/>
    <property type="evidence" value="ECO:0007669"/>
    <property type="project" value="TreeGrafter"/>
</dbReference>
<organism evidence="2 3">
    <name type="scientific">Polysphondylium violaceum</name>
    <dbReference type="NCBI Taxonomy" id="133409"/>
    <lineage>
        <taxon>Eukaryota</taxon>
        <taxon>Amoebozoa</taxon>
        <taxon>Evosea</taxon>
        <taxon>Eumycetozoa</taxon>
        <taxon>Dictyostelia</taxon>
        <taxon>Dictyosteliales</taxon>
        <taxon>Dictyosteliaceae</taxon>
        <taxon>Polysphondylium</taxon>
    </lineage>
</organism>
<dbReference type="GO" id="GO:0050080">
    <property type="term" value="F:malonyl-CoA decarboxylase activity"/>
    <property type="evidence" value="ECO:0007669"/>
    <property type="project" value="InterPro"/>
</dbReference>
<comment type="caution">
    <text evidence="2">The sequence shown here is derived from an EMBL/GenBank/DDBJ whole genome shotgun (WGS) entry which is preliminary data.</text>
</comment>
<dbReference type="Gene3D" id="3.40.630.150">
    <property type="entry name" value="Malonyl-CoA decarboxylase, catalytic domain"/>
    <property type="match status" value="1"/>
</dbReference>
<dbReference type="PANTHER" id="PTHR28641">
    <property type="match status" value="1"/>
</dbReference>
<dbReference type="InterPro" id="IPR042303">
    <property type="entry name" value="Malonyl_CoA_deC_C_sf"/>
</dbReference>
<protein>
    <recommendedName>
        <fullName evidence="1">Malonyl-CoA decarboxylase C-terminal domain-containing protein</fullName>
    </recommendedName>
</protein>
<proteinExistence type="predicted"/>
<dbReference type="AlphaFoldDB" id="A0A8J4V5H4"/>
<dbReference type="PANTHER" id="PTHR28641:SF1">
    <property type="entry name" value="MALONYL-COA DECARBOXYLASE, MITOCHONDRIAL"/>
    <property type="match status" value="1"/>
</dbReference>
<sequence length="477" mass="55408">MMFSRNARNIKHSTTCLLKHFDIKHSRLFSTTTTAKSFASRVDKILIKNILNSNISNSSSNNNNNSNFSYVQKHYTTIVNNNSSSNNNNISMNDFFNNYQQNTIDKPLESKIDLTSKFLLQFKNQTNNNDSWDYSSIESFYSKDNQVTPTVLSNFLLIRDDIEKYILLKMNSNTKDTPTILGQDLILFDTLLGTLIKKNMKVDDLYCTPLQLSMGKEIIHQIINNEAVHPYQDKQNYIDELKQRISKNKMCLVLFHPSMKNTPLMSLYIVLKEKVPDGMESLEEIPKQESDICCAIFYSISSLHKGLKNVDLGHILISKALNYIQSNFDKNHTWTYFTLSPLPTFKSYVKKLSNKDSNLQKVIQEFESKAQSEKINMLDRIRSILEPLAYQYIQEKRKGGKTLDPVCNFHLKNGANIYRINWKGDTSEKRLEESFGMMINYEYDTKIKTQNSINYKTNHILSENQLFKDKLNKMLNH</sequence>
<evidence type="ECO:0000313" key="2">
    <source>
        <dbReference type="EMBL" id="KAF2078163.1"/>
    </source>
</evidence>
<dbReference type="InterPro" id="IPR007956">
    <property type="entry name" value="Malonyl_CoA_deC_C"/>
</dbReference>
<dbReference type="OrthoDB" id="426718at2759"/>
<accession>A0A8J4V5H4</accession>
<dbReference type="GO" id="GO:0006085">
    <property type="term" value="P:acetyl-CoA biosynthetic process"/>
    <property type="evidence" value="ECO:0007669"/>
    <property type="project" value="TreeGrafter"/>
</dbReference>
<evidence type="ECO:0000259" key="1">
    <source>
        <dbReference type="Pfam" id="PF05292"/>
    </source>
</evidence>
<name>A0A8J4V5H4_9MYCE</name>
<gene>
    <name evidence="2" type="ORF">CYY_000547</name>
</gene>
<dbReference type="InterPro" id="IPR038917">
    <property type="entry name" value="Malonyl_CoA_deC"/>
</dbReference>
<dbReference type="Pfam" id="PF05292">
    <property type="entry name" value="MCD"/>
    <property type="match status" value="1"/>
</dbReference>
<dbReference type="GO" id="GO:0006633">
    <property type="term" value="P:fatty acid biosynthetic process"/>
    <property type="evidence" value="ECO:0007669"/>
    <property type="project" value="InterPro"/>
</dbReference>
<dbReference type="GO" id="GO:0005782">
    <property type="term" value="C:peroxisomal matrix"/>
    <property type="evidence" value="ECO:0007669"/>
    <property type="project" value="TreeGrafter"/>
</dbReference>
<reference evidence="2" key="1">
    <citation type="submission" date="2020-01" db="EMBL/GenBank/DDBJ databases">
        <title>Development of genomics and gene disruption for Polysphondylium violaceum indicates a role for the polyketide synthase stlB in stalk morphogenesis.</title>
        <authorList>
            <person name="Narita B."/>
            <person name="Kawabe Y."/>
            <person name="Kin K."/>
            <person name="Saito T."/>
            <person name="Gibbs R."/>
            <person name="Kuspa A."/>
            <person name="Muzny D."/>
            <person name="Queller D."/>
            <person name="Richards S."/>
            <person name="Strassman J."/>
            <person name="Sucgang R."/>
            <person name="Worley K."/>
            <person name="Schaap P."/>
        </authorList>
    </citation>
    <scope>NUCLEOTIDE SEQUENCE</scope>
    <source>
        <strain evidence="2">QSvi11</strain>
    </source>
</reference>
<dbReference type="Proteomes" id="UP000695562">
    <property type="component" value="Unassembled WGS sequence"/>
</dbReference>
<feature type="domain" description="Malonyl-CoA decarboxylase C-terminal" evidence="1">
    <location>
        <begin position="214"/>
        <end position="444"/>
    </location>
</feature>
<keyword evidence="3" id="KW-1185">Reference proteome</keyword>
<dbReference type="EMBL" id="AJWJ01000010">
    <property type="protein sequence ID" value="KAF2078163.1"/>
    <property type="molecule type" value="Genomic_DNA"/>
</dbReference>